<dbReference type="OrthoDB" id="19928at2759"/>
<gene>
    <name evidence="2" type="ORF">PACLA_8A029533</name>
</gene>
<sequence>MKDEIQTACRFIYHMLKKSCRLTEQQLQQFTNKMQDVLFAHFRHHWHLENPQLGSAYRCIRINHIMDPLVVKAAHECGVKISDLSLPKEFTIWIDPNEISYRFGEDGSINTVSIKEERNEGNSSFENMFLNRQKSHPCGMKQSKVNTMNTNIISVPECVSS</sequence>
<dbReference type="Proteomes" id="UP001152795">
    <property type="component" value="Unassembled WGS sequence"/>
</dbReference>
<dbReference type="PRINTS" id="PR00310">
    <property type="entry name" value="ANTIPRLFBTG1"/>
</dbReference>
<organism evidence="2 3">
    <name type="scientific">Paramuricea clavata</name>
    <name type="common">Red gorgonian</name>
    <name type="synonym">Violescent sea-whip</name>
    <dbReference type="NCBI Taxonomy" id="317549"/>
    <lineage>
        <taxon>Eukaryota</taxon>
        <taxon>Metazoa</taxon>
        <taxon>Cnidaria</taxon>
        <taxon>Anthozoa</taxon>
        <taxon>Octocorallia</taxon>
        <taxon>Malacalcyonacea</taxon>
        <taxon>Plexauridae</taxon>
        <taxon>Paramuricea</taxon>
    </lineage>
</organism>
<accession>A0A7D9DLN6</accession>
<dbReference type="GO" id="GO:0005634">
    <property type="term" value="C:nucleus"/>
    <property type="evidence" value="ECO:0007669"/>
    <property type="project" value="TreeGrafter"/>
</dbReference>
<dbReference type="GO" id="GO:0005737">
    <property type="term" value="C:cytoplasm"/>
    <property type="evidence" value="ECO:0007669"/>
    <property type="project" value="TreeGrafter"/>
</dbReference>
<evidence type="ECO:0000313" key="3">
    <source>
        <dbReference type="Proteomes" id="UP001152795"/>
    </source>
</evidence>
<dbReference type="EMBL" id="CACRXK020001293">
    <property type="protein sequence ID" value="CAB3988215.1"/>
    <property type="molecule type" value="Genomic_DNA"/>
</dbReference>
<dbReference type="InterPro" id="IPR033332">
    <property type="entry name" value="BTG"/>
</dbReference>
<comment type="caution">
    <text evidence="2">The sequence shown here is derived from an EMBL/GenBank/DDBJ whole genome shotgun (WGS) entry which is preliminary data.</text>
</comment>
<reference evidence="2" key="1">
    <citation type="submission" date="2020-04" db="EMBL/GenBank/DDBJ databases">
        <authorList>
            <person name="Alioto T."/>
            <person name="Alioto T."/>
            <person name="Gomez Garrido J."/>
        </authorList>
    </citation>
    <scope>NUCLEOTIDE SEQUENCE</scope>
    <source>
        <strain evidence="2">A484AB</strain>
    </source>
</reference>
<keyword evidence="3" id="KW-1185">Reference proteome</keyword>
<comment type="similarity">
    <text evidence="1">Belongs to the BTG family.</text>
</comment>
<name>A0A7D9DLN6_PARCT</name>
<dbReference type="AlphaFoldDB" id="A0A7D9DLN6"/>
<dbReference type="SUPFAM" id="SSF160696">
    <property type="entry name" value="BTG domain-like"/>
    <property type="match status" value="1"/>
</dbReference>
<proteinExistence type="inferred from homology"/>
<evidence type="ECO:0000256" key="1">
    <source>
        <dbReference type="ARBA" id="ARBA00007989"/>
    </source>
</evidence>
<dbReference type="PANTHER" id="PTHR22978">
    <property type="entry name" value="B-CELL TRANSLOCATION GENE"/>
    <property type="match status" value="1"/>
</dbReference>
<dbReference type="InterPro" id="IPR036054">
    <property type="entry name" value="BTG-like_sf"/>
</dbReference>
<protein>
    <submittedName>
        <fullName evidence="2">Uncharacterized protein</fullName>
    </submittedName>
</protein>
<dbReference type="Pfam" id="PF07742">
    <property type="entry name" value="BTG"/>
    <property type="match status" value="1"/>
</dbReference>
<dbReference type="InterPro" id="IPR002087">
    <property type="entry name" value="Anti_prolifrtn"/>
</dbReference>
<dbReference type="Gene3D" id="3.90.640.90">
    <property type="entry name" value="Anti-proliferative protein, N-terminal domain"/>
    <property type="match status" value="1"/>
</dbReference>
<dbReference type="PANTHER" id="PTHR22978:SF22">
    <property type="entry name" value="BTG FAMILY PROTEIN"/>
    <property type="match status" value="1"/>
</dbReference>
<evidence type="ECO:0000313" key="2">
    <source>
        <dbReference type="EMBL" id="CAB3988215.1"/>
    </source>
</evidence>
<dbReference type="SMART" id="SM00099">
    <property type="entry name" value="btg1"/>
    <property type="match status" value="1"/>
</dbReference>